<evidence type="ECO:0000256" key="2">
    <source>
        <dbReference type="SAM" id="MobiDB-lite"/>
    </source>
</evidence>
<evidence type="ECO:0008006" key="5">
    <source>
        <dbReference type="Google" id="ProtNLM"/>
    </source>
</evidence>
<evidence type="ECO:0000313" key="4">
    <source>
        <dbReference type="Proteomes" id="UP000824782"/>
    </source>
</evidence>
<sequence length="169" mass="19242">MEGQTSYNVSTSKNKKMSHMKQDHKKPIERTMDFSQGDTEEGAHNDKNSKDSRKGCPQRVVPLRQQVKTIKIPRTMRNEAFLKHPDLTLGQKRYLCSIARIYSANNMRALTEKHLQSQIRCGSKKLPASGKSKHELKGHCRRDHTATSTTKVSQTVDDVCEQITCLSMK</sequence>
<dbReference type="EMBL" id="WNYA01000001">
    <property type="protein sequence ID" value="KAG8597751.1"/>
    <property type="molecule type" value="Genomic_DNA"/>
</dbReference>
<accession>A0AAV7DMB8</accession>
<proteinExistence type="inferred from homology"/>
<evidence type="ECO:0000313" key="3">
    <source>
        <dbReference type="EMBL" id="KAG8597751.1"/>
    </source>
</evidence>
<reference evidence="3" key="1">
    <citation type="thesis" date="2020" institute="ProQuest LLC" country="789 East Eisenhower Parkway, Ann Arbor, MI, USA">
        <title>Comparative Genomics and Chromosome Evolution.</title>
        <authorList>
            <person name="Mudd A.B."/>
        </authorList>
    </citation>
    <scope>NUCLEOTIDE SEQUENCE</scope>
    <source>
        <strain evidence="3">237g6f4</strain>
        <tissue evidence="3">Blood</tissue>
    </source>
</reference>
<dbReference type="AlphaFoldDB" id="A0AAV7DMB8"/>
<dbReference type="PANTHER" id="PTHR16476:SF4">
    <property type="entry name" value="PROTEIN FAM216A"/>
    <property type="match status" value="1"/>
</dbReference>
<dbReference type="InterPro" id="IPR029373">
    <property type="entry name" value="FAM216"/>
</dbReference>
<protein>
    <recommendedName>
        <fullName evidence="5">Protein FAM216A</fullName>
    </recommendedName>
</protein>
<comment type="similarity">
    <text evidence="1">Belongs to the FAM216 family.</text>
</comment>
<gene>
    <name evidence="3" type="ORF">GDO81_002378</name>
</gene>
<name>A0AAV7DMB8_ENGPU</name>
<dbReference type="Proteomes" id="UP000824782">
    <property type="component" value="Unassembled WGS sequence"/>
</dbReference>
<feature type="compositionally biased region" description="Basic residues" evidence="2">
    <location>
        <begin position="13"/>
        <end position="24"/>
    </location>
</feature>
<comment type="caution">
    <text evidence="3">The sequence shown here is derived from an EMBL/GenBank/DDBJ whole genome shotgun (WGS) entry which is preliminary data.</text>
</comment>
<feature type="region of interest" description="Disordered" evidence="2">
    <location>
        <begin position="1"/>
        <end position="58"/>
    </location>
</feature>
<keyword evidence="4" id="KW-1185">Reference proteome</keyword>
<evidence type="ECO:0000256" key="1">
    <source>
        <dbReference type="ARBA" id="ARBA00008615"/>
    </source>
</evidence>
<dbReference type="PANTHER" id="PTHR16476">
    <property type="entry name" value="FAMILY WITH SEQUENCE SIMILARITY 216 MEMBER A"/>
    <property type="match status" value="1"/>
</dbReference>
<dbReference type="Pfam" id="PF15107">
    <property type="entry name" value="FAM216B"/>
    <property type="match status" value="1"/>
</dbReference>
<organism evidence="3 4">
    <name type="scientific">Engystomops pustulosus</name>
    <name type="common">Tungara frog</name>
    <name type="synonym">Physalaemus pustulosus</name>
    <dbReference type="NCBI Taxonomy" id="76066"/>
    <lineage>
        <taxon>Eukaryota</taxon>
        <taxon>Metazoa</taxon>
        <taxon>Chordata</taxon>
        <taxon>Craniata</taxon>
        <taxon>Vertebrata</taxon>
        <taxon>Euteleostomi</taxon>
        <taxon>Amphibia</taxon>
        <taxon>Batrachia</taxon>
        <taxon>Anura</taxon>
        <taxon>Neobatrachia</taxon>
        <taxon>Hyloidea</taxon>
        <taxon>Leptodactylidae</taxon>
        <taxon>Leiuperinae</taxon>
        <taxon>Engystomops</taxon>
    </lineage>
</organism>
<feature type="compositionally biased region" description="Polar residues" evidence="2">
    <location>
        <begin position="1"/>
        <end position="12"/>
    </location>
</feature>
<feature type="compositionally biased region" description="Basic and acidic residues" evidence="2">
    <location>
        <begin position="41"/>
        <end position="54"/>
    </location>
</feature>